<comment type="similarity">
    <text evidence="2">Belongs to the histone deacetylase family.</text>
</comment>
<dbReference type="Gene3D" id="3.40.800.20">
    <property type="entry name" value="Histone deacetylase domain"/>
    <property type="match status" value="1"/>
</dbReference>
<dbReference type="GO" id="GO:0016787">
    <property type="term" value="F:hydrolase activity"/>
    <property type="evidence" value="ECO:0007669"/>
    <property type="project" value="UniProtKB-KW"/>
</dbReference>
<evidence type="ECO:0000256" key="5">
    <source>
        <dbReference type="ARBA" id="ARBA00022833"/>
    </source>
</evidence>
<evidence type="ECO:0000313" key="9">
    <source>
        <dbReference type="Proteomes" id="UP001595821"/>
    </source>
</evidence>
<dbReference type="Proteomes" id="UP001595821">
    <property type="component" value="Unassembled WGS sequence"/>
</dbReference>
<feature type="region of interest" description="Disordered" evidence="6">
    <location>
        <begin position="211"/>
        <end position="240"/>
    </location>
</feature>
<dbReference type="PANTHER" id="PTHR10625:SF17">
    <property type="entry name" value="HISTONE DEACETYLASE 8"/>
    <property type="match status" value="1"/>
</dbReference>
<sequence length="375" mass="41396">MSETNELTVFWDDRCLDHEPPAGEFEAEWTGRLAVKEPHPDRSERIQNIRHIIEQTITDQVTWAEVSPATRIQLERVHDPAYIDEFKAFCETGGGRLTVETGANEASYPAAEHAAGAAVQAAKHALEHGLQNIPYALVRPSGHHAQPAQADGFCFFNNVAVAAEHVLETTETERVVIFDWDVHHGNGTQECFYERDDVLVIGIHNDHWSWDPEAHPQTGDVDEHGRGAGEGYNLNVPLPPGTGDEGYEYAIDRIVEPVVTDFDPDLIIASAGQDGGTVDPLGRNVLTKDGFEMLGRRVRELAAATAGGRLALIQEGGYQISHLAYATLGVLEGVLECETGIEDPMAWMDEDFDSARRAVDDVADYYATYWPLTQR</sequence>
<dbReference type="AlphaFoldDB" id="A0ABD5P370"/>
<evidence type="ECO:0000256" key="1">
    <source>
        <dbReference type="ARBA" id="ARBA00001947"/>
    </source>
</evidence>
<gene>
    <name evidence="8" type="ORF">ACFOZ7_17845</name>
</gene>
<organism evidence="8 9">
    <name type="scientific">Natribaculum luteum</name>
    <dbReference type="NCBI Taxonomy" id="1586232"/>
    <lineage>
        <taxon>Archaea</taxon>
        <taxon>Methanobacteriati</taxon>
        <taxon>Methanobacteriota</taxon>
        <taxon>Stenosarchaea group</taxon>
        <taxon>Halobacteria</taxon>
        <taxon>Halobacteriales</taxon>
        <taxon>Natrialbaceae</taxon>
        <taxon>Natribaculum</taxon>
    </lineage>
</organism>
<evidence type="ECO:0000256" key="4">
    <source>
        <dbReference type="ARBA" id="ARBA00022801"/>
    </source>
</evidence>
<evidence type="ECO:0000259" key="7">
    <source>
        <dbReference type="Pfam" id="PF00850"/>
    </source>
</evidence>
<protein>
    <submittedName>
        <fullName evidence="8">Class II histone deacetylase</fullName>
    </submittedName>
</protein>
<dbReference type="EMBL" id="JBHSDJ010000127">
    <property type="protein sequence ID" value="MFC4248764.1"/>
    <property type="molecule type" value="Genomic_DNA"/>
</dbReference>
<dbReference type="CDD" id="cd09996">
    <property type="entry name" value="HDAC_classII_1"/>
    <property type="match status" value="1"/>
</dbReference>
<comment type="caution">
    <text evidence="8">The sequence shown here is derived from an EMBL/GenBank/DDBJ whole genome shotgun (WGS) entry which is preliminary data.</text>
</comment>
<evidence type="ECO:0000256" key="2">
    <source>
        <dbReference type="ARBA" id="ARBA00005947"/>
    </source>
</evidence>
<keyword evidence="4" id="KW-0378">Hydrolase</keyword>
<proteinExistence type="inferred from homology"/>
<keyword evidence="5" id="KW-0862">Zinc</keyword>
<reference evidence="8 9" key="1">
    <citation type="journal article" date="2014" name="Int. J. Syst. Evol. Microbiol.">
        <title>Complete genome sequence of Corynebacterium casei LMG S-19264T (=DSM 44701T), isolated from a smear-ripened cheese.</title>
        <authorList>
            <consortium name="US DOE Joint Genome Institute (JGI-PGF)"/>
            <person name="Walter F."/>
            <person name="Albersmeier A."/>
            <person name="Kalinowski J."/>
            <person name="Ruckert C."/>
        </authorList>
    </citation>
    <scope>NUCLEOTIDE SEQUENCE [LARGE SCALE GENOMIC DNA]</scope>
    <source>
        <strain evidence="8 9">IBRC-M 10912</strain>
    </source>
</reference>
<dbReference type="GeneID" id="71856027"/>
<evidence type="ECO:0000256" key="3">
    <source>
        <dbReference type="ARBA" id="ARBA00022723"/>
    </source>
</evidence>
<dbReference type="PANTHER" id="PTHR10625">
    <property type="entry name" value="HISTONE DEACETYLASE HDAC1-RELATED"/>
    <property type="match status" value="1"/>
</dbReference>
<name>A0ABD5P370_9EURY</name>
<keyword evidence="3" id="KW-0479">Metal-binding</keyword>
<dbReference type="RefSeq" id="WP_246976313.1">
    <property type="nucleotide sequence ID" value="NZ_CP095398.1"/>
</dbReference>
<dbReference type="InterPro" id="IPR037138">
    <property type="entry name" value="His_deacetylse_dom_sf"/>
</dbReference>
<dbReference type="SUPFAM" id="SSF52768">
    <property type="entry name" value="Arginase/deacetylase"/>
    <property type="match status" value="1"/>
</dbReference>
<dbReference type="InterPro" id="IPR000286">
    <property type="entry name" value="HDACs"/>
</dbReference>
<evidence type="ECO:0000256" key="6">
    <source>
        <dbReference type="SAM" id="MobiDB-lite"/>
    </source>
</evidence>
<evidence type="ECO:0000313" key="8">
    <source>
        <dbReference type="EMBL" id="MFC4248764.1"/>
    </source>
</evidence>
<accession>A0ABD5P370</accession>
<comment type="cofactor">
    <cofactor evidence="1">
        <name>Zn(2+)</name>
        <dbReference type="ChEBI" id="CHEBI:29105"/>
    </cofactor>
</comment>
<dbReference type="GO" id="GO:0046872">
    <property type="term" value="F:metal ion binding"/>
    <property type="evidence" value="ECO:0007669"/>
    <property type="project" value="UniProtKB-KW"/>
</dbReference>
<feature type="domain" description="Histone deacetylase" evidence="7">
    <location>
        <begin position="39"/>
        <end position="332"/>
    </location>
</feature>
<dbReference type="PRINTS" id="PR01270">
    <property type="entry name" value="HDASUPER"/>
</dbReference>
<dbReference type="InterPro" id="IPR023801">
    <property type="entry name" value="His_deacetylse_dom"/>
</dbReference>
<dbReference type="InterPro" id="IPR023696">
    <property type="entry name" value="Ureohydrolase_dom_sf"/>
</dbReference>
<dbReference type="Pfam" id="PF00850">
    <property type="entry name" value="Hist_deacetyl"/>
    <property type="match status" value="1"/>
</dbReference>